<dbReference type="PANTHER" id="PTHR13789:SF309">
    <property type="entry name" value="PUTATIVE (AFU_ORTHOLOGUE AFUA_6G14510)-RELATED"/>
    <property type="match status" value="1"/>
</dbReference>
<reference evidence="7" key="1">
    <citation type="submission" date="2022-08" db="EMBL/GenBank/DDBJ databases">
        <title>A Global Phylogenomic Analysis of the Shiitake Genus Lentinula.</title>
        <authorList>
            <consortium name="DOE Joint Genome Institute"/>
            <person name="Sierra-Patev S."/>
            <person name="Min B."/>
            <person name="Naranjo-Ortiz M."/>
            <person name="Looney B."/>
            <person name="Konkel Z."/>
            <person name="Slot J.C."/>
            <person name="Sakamoto Y."/>
            <person name="Steenwyk J.L."/>
            <person name="Rokas A."/>
            <person name="Carro J."/>
            <person name="Camarero S."/>
            <person name="Ferreira P."/>
            <person name="Molpeceres G."/>
            <person name="Ruiz-Duenas F.J."/>
            <person name="Serrano A."/>
            <person name="Henrissat B."/>
            <person name="Drula E."/>
            <person name="Hughes K.W."/>
            <person name="Mata J.L."/>
            <person name="Ishikawa N.K."/>
            <person name="Vargas-Isla R."/>
            <person name="Ushijima S."/>
            <person name="Smith C.A."/>
            <person name="Ahrendt S."/>
            <person name="Andreopoulos W."/>
            <person name="He G."/>
            <person name="Labutti K."/>
            <person name="Lipzen A."/>
            <person name="Ng V."/>
            <person name="Riley R."/>
            <person name="Sandor L."/>
            <person name="Barry K."/>
            <person name="Martinez A.T."/>
            <person name="Xiao Y."/>
            <person name="Gibbons J.G."/>
            <person name="Terashima K."/>
            <person name="Grigoriev I.V."/>
            <person name="Hibbett D.S."/>
        </authorList>
    </citation>
    <scope>NUCLEOTIDE SEQUENCE</scope>
    <source>
        <strain evidence="7">JLM2183</strain>
    </source>
</reference>
<dbReference type="GO" id="GO:0004497">
    <property type="term" value="F:monooxygenase activity"/>
    <property type="evidence" value="ECO:0007669"/>
    <property type="project" value="UniProtKB-KW"/>
</dbReference>
<dbReference type="InterPro" id="IPR036188">
    <property type="entry name" value="FAD/NAD-bd_sf"/>
</dbReference>
<dbReference type="PRINTS" id="PR00420">
    <property type="entry name" value="RNGMNOXGNASE"/>
</dbReference>
<keyword evidence="8" id="KW-1185">Reference proteome</keyword>
<organism evidence="7 8">
    <name type="scientific">Lentinula aciculospora</name>
    <dbReference type="NCBI Taxonomy" id="153920"/>
    <lineage>
        <taxon>Eukaryota</taxon>
        <taxon>Fungi</taxon>
        <taxon>Dikarya</taxon>
        <taxon>Basidiomycota</taxon>
        <taxon>Agaricomycotina</taxon>
        <taxon>Agaricomycetes</taxon>
        <taxon>Agaricomycetidae</taxon>
        <taxon>Agaricales</taxon>
        <taxon>Marasmiineae</taxon>
        <taxon>Omphalotaceae</taxon>
        <taxon>Lentinula</taxon>
    </lineage>
</organism>
<dbReference type="EMBL" id="JAOTPV010000008">
    <property type="protein sequence ID" value="KAJ4479029.1"/>
    <property type="molecule type" value="Genomic_DNA"/>
</dbReference>
<dbReference type="Gene3D" id="3.50.50.60">
    <property type="entry name" value="FAD/NAD(P)-binding domain"/>
    <property type="match status" value="1"/>
</dbReference>
<dbReference type="OrthoDB" id="47494at2759"/>
<dbReference type="Proteomes" id="UP001150266">
    <property type="component" value="Unassembled WGS sequence"/>
</dbReference>
<dbReference type="InterPro" id="IPR050493">
    <property type="entry name" value="FAD-dep_Monooxygenase_BioMet"/>
</dbReference>
<evidence type="ECO:0000256" key="3">
    <source>
        <dbReference type="ARBA" id="ARBA00022827"/>
    </source>
</evidence>
<evidence type="ECO:0000256" key="1">
    <source>
        <dbReference type="ARBA" id="ARBA00007992"/>
    </source>
</evidence>
<dbReference type="AlphaFoldDB" id="A0A9W9DNX5"/>
<evidence type="ECO:0000256" key="2">
    <source>
        <dbReference type="ARBA" id="ARBA00022630"/>
    </source>
</evidence>
<protein>
    <recommendedName>
        <fullName evidence="6">FAD-binding domain-containing protein</fullName>
    </recommendedName>
</protein>
<keyword evidence="5" id="KW-0503">Monooxygenase</keyword>
<dbReference type="Pfam" id="PF01494">
    <property type="entry name" value="FAD_binding_3"/>
    <property type="match status" value="1"/>
</dbReference>
<dbReference type="GO" id="GO:0071949">
    <property type="term" value="F:FAD binding"/>
    <property type="evidence" value="ECO:0007669"/>
    <property type="project" value="InterPro"/>
</dbReference>
<keyword evidence="3" id="KW-0274">FAD</keyword>
<dbReference type="PANTHER" id="PTHR13789">
    <property type="entry name" value="MONOOXYGENASE"/>
    <property type="match status" value="1"/>
</dbReference>
<comment type="similarity">
    <text evidence="1">Belongs to the paxM FAD-dependent monooxygenase family.</text>
</comment>
<proteinExistence type="inferred from homology"/>
<comment type="caution">
    <text evidence="7">The sequence shown here is derived from an EMBL/GenBank/DDBJ whole genome shotgun (WGS) entry which is preliminary data.</text>
</comment>
<dbReference type="SUPFAM" id="SSF51905">
    <property type="entry name" value="FAD/NAD(P)-binding domain"/>
    <property type="match status" value="1"/>
</dbReference>
<feature type="domain" description="FAD-binding" evidence="6">
    <location>
        <begin position="317"/>
        <end position="383"/>
    </location>
</feature>
<evidence type="ECO:0000256" key="4">
    <source>
        <dbReference type="ARBA" id="ARBA00023002"/>
    </source>
</evidence>
<accession>A0A9W9DNX5</accession>
<sequence>MKIIIIGAGVGGLATYHAIRKHLPSATVEIYDAHPSPLQSDKIIGGGISVGPNGQRTMATIAPSALSSIRDHGFEFSTFAFTNQDGKLLGEFPFGSKERYKYGQIMTTRSMVNKALLLEDGEMDGKVHWNLKVTRVWETDDAAWAQFEDGTAQKCDLLIGADGARSQTRNALFGEEYKPYYNGLTGLGGFIPLSCFTPFTRDALQNATTGSIAMGRVGGFGYSLLEPLNSSTQKLNWFSHAEIDEVLPSDTPRIDLMPLLMDRHGSWKSKYDDPNDPEKTLFRQIITIACEGKEDNNWLLLPRFYTPLLPHWTSIHGLSKEGSESKIQTSQGGGRIMLVGDSAHAMPPEGAQGVSCAVEDGLTLALLLKHYLPQDSSESQQDEAIAKAAKSYEDIRMPRVNKILVTAKGKADRKRQIGWLQDKIREISVWVISWIPESFMHDEIFGYDVEVHVAKYLGVSQDSL</sequence>
<keyword evidence="2" id="KW-0285">Flavoprotein</keyword>
<dbReference type="InterPro" id="IPR002938">
    <property type="entry name" value="FAD-bd"/>
</dbReference>
<name>A0A9W9DNX5_9AGAR</name>
<evidence type="ECO:0000256" key="5">
    <source>
        <dbReference type="ARBA" id="ARBA00023033"/>
    </source>
</evidence>
<keyword evidence="4" id="KW-0560">Oxidoreductase</keyword>
<evidence type="ECO:0000259" key="6">
    <source>
        <dbReference type="Pfam" id="PF01494"/>
    </source>
</evidence>
<evidence type="ECO:0000313" key="7">
    <source>
        <dbReference type="EMBL" id="KAJ4479029.1"/>
    </source>
</evidence>
<gene>
    <name evidence="7" type="ORF">J3R30DRAFT_3473582</name>
</gene>
<evidence type="ECO:0000313" key="8">
    <source>
        <dbReference type="Proteomes" id="UP001150266"/>
    </source>
</evidence>